<dbReference type="EMBL" id="JAPWDS010000003">
    <property type="protein sequence ID" value="KAJ5502576.1"/>
    <property type="molecule type" value="Genomic_DNA"/>
</dbReference>
<feature type="transmembrane region" description="Helical" evidence="11">
    <location>
        <begin position="163"/>
        <end position="184"/>
    </location>
</feature>
<comment type="caution">
    <text evidence="9">Lacks conserved residue(s) required for the propagation of feature annotation.</text>
</comment>
<dbReference type="GO" id="GO:0005576">
    <property type="term" value="C:extracellular region"/>
    <property type="evidence" value="ECO:0007669"/>
    <property type="project" value="UniProtKB-SubCell"/>
</dbReference>
<keyword evidence="5" id="KW-0325">Glycoprotein</keyword>
<feature type="binding site" description="axial binding residue" evidence="9">
    <location>
        <position position="56"/>
    </location>
    <ligand>
        <name>heme</name>
        <dbReference type="ChEBI" id="CHEBI:30413"/>
    </ligand>
    <ligandPart>
        <name>Fe</name>
        <dbReference type="ChEBI" id="CHEBI:18248"/>
    </ligandPart>
</feature>
<evidence type="ECO:0000256" key="9">
    <source>
        <dbReference type="PROSITE-ProRule" id="PRU01356"/>
    </source>
</evidence>
<keyword evidence="9" id="KW-0479">Metal-binding</keyword>
<dbReference type="OrthoDB" id="5426355at2759"/>
<organism evidence="14 15">
    <name type="scientific">Penicillium fimorum</name>
    <dbReference type="NCBI Taxonomy" id="1882269"/>
    <lineage>
        <taxon>Eukaryota</taxon>
        <taxon>Fungi</taxon>
        <taxon>Dikarya</taxon>
        <taxon>Ascomycota</taxon>
        <taxon>Pezizomycotina</taxon>
        <taxon>Eurotiomycetes</taxon>
        <taxon>Eurotiomycetidae</taxon>
        <taxon>Eurotiales</taxon>
        <taxon>Aspergillaceae</taxon>
        <taxon>Penicillium</taxon>
    </lineage>
</organism>
<keyword evidence="6 12" id="KW-0732">Signal</keyword>
<evidence type="ECO:0000256" key="1">
    <source>
        <dbReference type="ARBA" id="ARBA00004589"/>
    </source>
</evidence>
<evidence type="ECO:0000256" key="4">
    <source>
        <dbReference type="ARBA" id="ARBA00022525"/>
    </source>
</evidence>
<accession>A0A9W9XTT4</accession>
<feature type="region of interest" description="Disordered" evidence="10">
    <location>
        <begin position="199"/>
        <end position="221"/>
    </location>
</feature>
<sequence length="272" mass="28292">MSLTTRLSVLLTLIALTISAQAADSILPTSASSKFPQCGLACTTLTTAQTSCQAGDASTWTSCFCQSALLTGLKSSGSICSSCTAADQTTLSTWYNNYCNSGGKDTSDTDTAANTGTVATKTSTEPSSTPNTSKSESDSSANTNKSPAATEEKESWWSSHYRWVIMLIVLVIGFTIIAVLGVWFKRRYEAKRPHLYGGGSSSSGILAASPPAPRDAAWGPGSAPLPVRGLAADSLASSSRSTVAKTSTPIPGARTRLTKIEQGSGDVEIRQV</sequence>
<dbReference type="InterPro" id="IPR008427">
    <property type="entry name" value="Extracellular_membr_CFEM_dom"/>
</dbReference>
<evidence type="ECO:0000313" key="14">
    <source>
        <dbReference type="EMBL" id="KAJ5502576.1"/>
    </source>
</evidence>
<evidence type="ECO:0000256" key="3">
    <source>
        <dbReference type="ARBA" id="ARBA00010031"/>
    </source>
</evidence>
<dbReference type="PROSITE" id="PS52012">
    <property type="entry name" value="CFEM"/>
    <property type="match status" value="1"/>
</dbReference>
<keyword evidence="7" id="KW-1015">Disulfide bond</keyword>
<keyword evidence="11" id="KW-1133">Transmembrane helix</keyword>
<evidence type="ECO:0000256" key="10">
    <source>
        <dbReference type="SAM" id="MobiDB-lite"/>
    </source>
</evidence>
<protein>
    <recommendedName>
        <fullName evidence="13">CFEM domain-containing protein</fullName>
    </recommendedName>
</protein>
<proteinExistence type="inferred from homology"/>
<dbReference type="AlphaFoldDB" id="A0A9W9XTT4"/>
<keyword evidence="4" id="KW-0964">Secreted</keyword>
<feature type="domain" description="CFEM" evidence="13">
    <location>
        <begin position="10"/>
        <end position="126"/>
    </location>
</feature>
<evidence type="ECO:0000256" key="7">
    <source>
        <dbReference type="ARBA" id="ARBA00023157"/>
    </source>
</evidence>
<dbReference type="GO" id="GO:0098552">
    <property type="term" value="C:side of membrane"/>
    <property type="evidence" value="ECO:0007669"/>
    <property type="project" value="UniProtKB-KW"/>
</dbReference>
<reference evidence="14" key="2">
    <citation type="journal article" date="2023" name="IMA Fungus">
        <title>Comparative genomic study of the Penicillium genus elucidates a diverse pangenome and 15 lateral gene transfer events.</title>
        <authorList>
            <person name="Petersen C."/>
            <person name="Sorensen T."/>
            <person name="Nielsen M.R."/>
            <person name="Sondergaard T.E."/>
            <person name="Sorensen J.L."/>
            <person name="Fitzpatrick D.A."/>
            <person name="Frisvad J.C."/>
            <person name="Nielsen K.L."/>
        </authorList>
    </citation>
    <scope>NUCLEOTIDE SEQUENCE</scope>
    <source>
        <strain evidence="14">IBT 29495</strain>
    </source>
</reference>
<feature type="compositionally biased region" description="Low complexity" evidence="10">
    <location>
        <begin position="120"/>
        <end position="140"/>
    </location>
</feature>
<feature type="compositionally biased region" description="Polar residues" evidence="10">
    <location>
        <begin position="105"/>
        <end position="119"/>
    </location>
</feature>
<evidence type="ECO:0000313" key="15">
    <source>
        <dbReference type="Proteomes" id="UP001149954"/>
    </source>
</evidence>
<keyword evidence="11" id="KW-0812">Transmembrane</keyword>
<evidence type="ECO:0000256" key="8">
    <source>
        <dbReference type="ARBA" id="ARBA00023288"/>
    </source>
</evidence>
<keyword evidence="15" id="KW-1185">Reference proteome</keyword>
<comment type="subcellular location">
    <subcellularLocation>
        <location evidence="1">Membrane</location>
        <topology evidence="1">Lipid-anchor</topology>
        <topology evidence="1">GPI-anchor</topology>
    </subcellularLocation>
    <subcellularLocation>
        <location evidence="2">Secreted</location>
    </subcellularLocation>
</comment>
<reference evidence="14" key="1">
    <citation type="submission" date="2022-12" db="EMBL/GenBank/DDBJ databases">
        <authorList>
            <person name="Petersen C."/>
        </authorList>
    </citation>
    <scope>NUCLEOTIDE SEQUENCE</scope>
    <source>
        <strain evidence="14">IBT 29495</strain>
    </source>
</reference>
<comment type="similarity">
    <text evidence="3">Belongs to the RBT5 family.</text>
</comment>
<feature type="signal peptide" evidence="12">
    <location>
        <begin position="1"/>
        <end position="22"/>
    </location>
</feature>
<feature type="chain" id="PRO_5040869103" description="CFEM domain-containing protein" evidence="12">
    <location>
        <begin position="23"/>
        <end position="272"/>
    </location>
</feature>
<evidence type="ECO:0000259" key="13">
    <source>
        <dbReference type="PROSITE" id="PS52012"/>
    </source>
</evidence>
<evidence type="ECO:0000256" key="6">
    <source>
        <dbReference type="ARBA" id="ARBA00022729"/>
    </source>
</evidence>
<evidence type="ECO:0000256" key="12">
    <source>
        <dbReference type="SAM" id="SignalP"/>
    </source>
</evidence>
<keyword evidence="9" id="KW-0349">Heme</keyword>
<keyword evidence="9" id="KW-0408">Iron</keyword>
<keyword evidence="8" id="KW-0449">Lipoprotein</keyword>
<comment type="caution">
    <text evidence="14">The sequence shown here is derived from an EMBL/GenBank/DDBJ whole genome shotgun (WGS) entry which is preliminary data.</text>
</comment>
<gene>
    <name evidence="14" type="ORF">N7463_005450</name>
</gene>
<feature type="region of interest" description="Disordered" evidence="10">
    <location>
        <begin position="105"/>
        <end position="151"/>
    </location>
</feature>
<evidence type="ECO:0000256" key="5">
    <source>
        <dbReference type="ARBA" id="ARBA00022622"/>
    </source>
</evidence>
<evidence type="ECO:0000256" key="2">
    <source>
        <dbReference type="ARBA" id="ARBA00004613"/>
    </source>
</evidence>
<keyword evidence="5" id="KW-0336">GPI-anchor</keyword>
<dbReference type="Proteomes" id="UP001149954">
    <property type="component" value="Unassembled WGS sequence"/>
</dbReference>
<dbReference type="GO" id="GO:0046872">
    <property type="term" value="F:metal ion binding"/>
    <property type="evidence" value="ECO:0007669"/>
    <property type="project" value="UniProtKB-UniRule"/>
</dbReference>
<keyword evidence="11" id="KW-0472">Membrane</keyword>
<evidence type="ECO:0000256" key="11">
    <source>
        <dbReference type="SAM" id="Phobius"/>
    </source>
</evidence>
<name>A0A9W9XTT4_9EURO</name>